<feature type="compositionally biased region" description="Basic residues" evidence="9">
    <location>
        <begin position="100"/>
        <end position="110"/>
    </location>
</feature>
<proteinExistence type="predicted"/>
<keyword evidence="8 10" id="KW-0472">Membrane</keyword>
<dbReference type="InterPro" id="IPR004700">
    <property type="entry name" value="PTS_IIC_man"/>
</dbReference>
<keyword evidence="2" id="KW-0813">Transport</keyword>
<dbReference type="Pfam" id="PF03609">
    <property type="entry name" value="EII-Sor"/>
    <property type="match status" value="1"/>
</dbReference>
<feature type="transmembrane region" description="Helical" evidence="10">
    <location>
        <begin position="194"/>
        <end position="214"/>
    </location>
</feature>
<reference evidence="11 12" key="1">
    <citation type="journal article" date="2019" name="Nat. Microbiol.">
        <title>Mediterranean grassland soil C-N compound turnover is dependent on rainfall and depth, and is mediated by genomically divergent microorganisms.</title>
        <authorList>
            <person name="Diamond S."/>
            <person name="Andeer P.F."/>
            <person name="Li Z."/>
            <person name="Crits-Christoph A."/>
            <person name="Burstein D."/>
            <person name="Anantharaman K."/>
            <person name="Lane K.R."/>
            <person name="Thomas B.C."/>
            <person name="Pan C."/>
            <person name="Northen T.R."/>
            <person name="Banfield J.F."/>
        </authorList>
    </citation>
    <scope>NUCLEOTIDE SEQUENCE [LARGE SCALE GENOMIC DNA]</scope>
    <source>
        <strain evidence="11">WS_10</strain>
    </source>
</reference>
<feature type="compositionally biased region" description="Low complexity" evidence="9">
    <location>
        <begin position="89"/>
        <end position="99"/>
    </location>
</feature>
<protein>
    <recommendedName>
        <fullName evidence="13">PTS sugar transporter subunit IIC</fullName>
    </recommendedName>
</protein>
<dbReference type="GO" id="GO:0005886">
    <property type="term" value="C:plasma membrane"/>
    <property type="evidence" value="ECO:0007669"/>
    <property type="project" value="UniProtKB-SubCell"/>
</dbReference>
<evidence type="ECO:0000256" key="1">
    <source>
        <dbReference type="ARBA" id="ARBA00004651"/>
    </source>
</evidence>
<evidence type="ECO:0000313" key="12">
    <source>
        <dbReference type="Proteomes" id="UP000319836"/>
    </source>
</evidence>
<gene>
    <name evidence="11" type="ORF">E6K80_13620</name>
</gene>
<keyword evidence="7 10" id="KW-1133">Transmembrane helix</keyword>
<evidence type="ECO:0000313" key="11">
    <source>
        <dbReference type="EMBL" id="TMQ68858.1"/>
    </source>
</evidence>
<feature type="compositionally biased region" description="Basic and acidic residues" evidence="9">
    <location>
        <begin position="17"/>
        <end position="32"/>
    </location>
</feature>
<evidence type="ECO:0000256" key="6">
    <source>
        <dbReference type="ARBA" id="ARBA00022692"/>
    </source>
</evidence>
<sequence length="383" mass="39173">MGPALESTPDLGGGRRVGGERLGARAARELGARHRGAGRAGGRRGAGACRRGGGGGRRVPAGAGSRHRARAGHGGSRDRVVQHRRAPLRAGQGQGPRVGVPRRRRSRRRPGAAGARRGAERPGRAGVAAAAARIARPFGGAGTRRTGAVIPELIGTIVLGGIAALDAAPVAQTLLSQPLVTGTLLGLLWRDMPVALSVAIVLQILAASTLPVGARTPEDYAAGGVAGVGLALLLASQQSFAVARDGCALLGVLAGMIAAAGSVPLLKWQRRKHEGLSRWCEAELEAGNDGALLQSHAAAVVLAFGVGVSYSAVCLGLGSVALLGVAHSESLRLARAWTLAQPLWIGLGLAQLLHAFVQRRLIRVAMFGAALFGTWLLLVVRTS</sequence>
<feature type="region of interest" description="Disordered" evidence="9">
    <location>
        <begin position="1"/>
        <end position="125"/>
    </location>
</feature>
<feature type="transmembrane region" description="Helical" evidence="10">
    <location>
        <begin position="220"/>
        <end position="236"/>
    </location>
</feature>
<evidence type="ECO:0000256" key="3">
    <source>
        <dbReference type="ARBA" id="ARBA00022475"/>
    </source>
</evidence>
<dbReference type="Proteomes" id="UP000319836">
    <property type="component" value="Unassembled WGS sequence"/>
</dbReference>
<evidence type="ECO:0008006" key="13">
    <source>
        <dbReference type="Google" id="ProtNLM"/>
    </source>
</evidence>
<name>A0A538TZ28_UNCEI</name>
<keyword evidence="4" id="KW-0762">Sugar transport</keyword>
<evidence type="ECO:0000256" key="4">
    <source>
        <dbReference type="ARBA" id="ARBA00022597"/>
    </source>
</evidence>
<accession>A0A538TZ28</accession>
<dbReference type="AlphaFoldDB" id="A0A538TZ28"/>
<evidence type="ECO:0000256" key="2">
    <source>
        <dbReference type="ARBA" id="ARBA00022448"/>
    </source>
</evidence>
<evidence type="ECO:0000256" key="5">
    <source>
        <dbReference type="ARBA" id="ARBA00022683"/>
    </source>
</evidence>
<feature type="transmembrane region" description="Helical" evidence="10">
    <location>
        <begin position="248"/>
        <end position="266"/>
    </location>
</feature>
<feature type="transmembrane region" description="Helical" evidence="10">
    <location>
        <begin position="362"/>
        <end position="380"/>
    </location>
</feature>
<feature type="compositionally biased region" description="Gly residues" evidence="9">
    <location>
        <begin position="38"/>
        <end position="57"/>
    </location>
</feature>
<feature type="transmembrane region" description="Helical" evidence="10">
    <location>
        <begin position="297"/>
        <end position="324"/>
    </location>
</feature>
<keyword evidence="5" id="KW-0598">Phosphotransferase system</keyword>
<comment type="subcellular location">
    <subcellularLocation>
        <location evidence="1">Cell membrane</location>
        <topology evidence="1">Multi-pass membrane protein</topology>
    </subcellularLocation>
</comment>
<dbReference type="GO" id="GO:0009401">
    <property type="term" value="P:phosphoenolpyruvate-dependent sugar phosphotransferase system"/>
    <property type="evidence" value="ECO:0007669"/>
    <property type="project" value="UniProtKB-KW"/>
</dbReference>
<evidence type="ECO:0000256" key="9">
    <source>
        <dbReference type="SAM" id="MobiDB-lite"/>
    </source>
</evidence>
<evidence type="ECO:0000256" key="10">
    <source>
        <dbReference type="SAM" id="Phobius"/>
    </source>
</evidence>
<evidence type="ECO:0000256" key="7">
    <source>
        <dbReference type="ARBA" id="ARBA00022989"/>
    </source>
</evidence>
<organism evidence="11 12">
    <name type="scientific">Eiseniibacteriota bacterium</name>
    <dbReference type="NCBI Taxonomy" id="2212470"/>
    <lineage>
        <taxon>Bacteria</taxon>
        <taxon>Candidatus Eiseniibacteriota</taxon>
    </lineage>
</organism>
<dbReference type="EMBL" id="VBPA01000375">
    <property type="protein sequence ID" value="TMQ68858.1"/>
    <property type="molecule type" value="Genomic_DNA"/>
</dbReference>
<keyword evidence="3" id="KW-1003">Cell membrane</keyword>
<comment type="caution">
    <text evidence="11">The sequence shown here is derived from an EMBL/GenBank/DDBJ whole genome shotgun (WGS) entry which is preliminary data.</text>
</comment>
<keyword evidence="6 10" id="KW-0812">Transmembrane</keyword>
<evidence type="ECO:0000256" key="8">
    <source>
        <dbReference type="ARBA" id="ARBA00023136"/>
    </source>
</evidence>
<feature type="transmembrane region" description="Helical" evidence="10">
    <location>
        <begin position="336"/>
        <end position="356"/>
    </location>
</feature>